<dbReference type="PROSITE" id="PS50164">
    <property type="entry name" value="GIY_YIG"/>
    <property type="match status" value="1"/>
</dbReference>
<dbReference type="Gene3D" id="3.40.1440.10">
    <property type="entry name" value="GIY-YIG endonuclease"/>
    <property type="match status" value="1"/>
</dbReference>
<evidence type="ECO:0000313" key="3">
    <source>
        <dbReference type="EMBL" id="MDL4839081.1"/>
    </source>
</evidence>
<feature type="domain" description="GIY-YIG" evidence="2">
    <location>
        <begin position="3"/>
        <end position="78"/>
    </location>
</feature>
<protein>
    <submittedName>
        <fullName evidence="3">GIY-YIG nuclease family protein</fullName>
    </submittedName>
</protein>
<dbReference type="SMART" id="SM00465">
    <property type="entry name" value="GIYc"/>
    <property type="match status" value="1"/>
</dbReference>
<keyword evidence="4" id="KW-1185">Reference proteome</keyword>
<name>A0ABT7KZV0_9BACI</name>
<dbReference type="EMBL" id="JASTZU010000007">
    <property type="protein sequence ID" value="MDL4839081.1"/>
    <property type="molecule type" value="Genomic_DNA"/>
</dbReference>
<accession>A0ABT7KZV0</accession>
<gene>
    <name evidence="3" type="ORF">QQS35_01200</name>
</gene>
<dbReference type="Pfam" id="PF01541">
    <property type="entry name" value="GIY-YIG"/>
    <property type="match status" value="1"/>
</dbReference>
<organism evidence="3 4">
    <name type="scientific">Aquibacillus rhizosphaerae</name>
    <dbReference type="NCBI Taxonomy" id="3051431"/>
    <lineage>
        <taxon>Bacteria</taxon>
        <taxon>Bacillati</taxon>
        <taxon>Bacillota</taxon>
        <taxon>Bacilli</taxon>
        <taxon>Bacillales</taxon>
        <taxon>Bacillaceae</taxon>
        <taxon>Aquibacillus</taxon>
    </lineage>
</organism>
<dbReference type="InterPro" id="IPR035901">
    <property type="entry name" value="GIY-YIG_endonuc_sf"/>
</dbReference>
<proteinExistence type="inferred from homology"/>
<dbReference type="PANTHER" id="PTHR34477">
    <property type="entry name" value="UPF0213 PROTEIN YHBQ"/>
    <property type="match status" value="1"/>
</dbReference>
<dbReference type="InterPro" id="IPR000305">
    <property type="entry name" value="GIY-YIG_endonuc"/>
</dbReference>
<dbReference type="RefSeq" id="WP_285929906.1">
    <property type="nucleotide sequence ID" value="NZ_JASTZU010000007.1"/>
</dbReference>
<dbReference type="SUPFAM" id="SSF82771">
    <property type="entry name" value="GIY-YIG endonuclease"/>
    <property type="match status" value="1"/>
</dbReference>
<comment type="caution">
    <text evidence="3">The sequence shown here is derived from an EMBL/GenBank/DDBJ whole genome shotgun (WGS) entry which is preliminary data.</text>
</comment>
<evidence type="ECO:0000256" key="1">
    <source>
        <dbReference type="ARBA" id="ARBA00007435"/>
    </source>
</evidence>
<dbReference type="InterPro" id="IPR050190">
    <property type="entry name" value="UPF0213_domain"/>
</dbReference>
<dbReference type="Proteomes" id="UP001235343">
    <property type="component" value="Unassembled WGS sequence"/>
</dbReference>
<dbReference type="CDD" id="cd10456">
    <property type="entry name" value="GIY-YIG_UPF0213"/>
    <property type="match status" value="1"/>
</dbReference>
<evidence type="ECO:0000259" key="2">
    <source>
        <dbReference type="PROSITE" id="PS50164"/>
    </source>
</evidence>
<evidence type="ECO:0000313" key="4">
    <source>
        <dbReference type="Proteomes" id="UP001235343"/>
    </source>
</evidence>
<dbReference type="PANTHER" id="PTHR34477:SF1">
    <property type="entry name" value="UPF0213 PROTEIN YHBQ"/>
    <property type="match status" value="1"/>
</dbReference>
<sequence length="86" mass="10232">MTSNHFVYILKCKDGSLYTGYTNNLERRLKMHLSCKGAKFTRGRGPFTMVYSKQFATKKEAMKFEYKIKRLKRKEKEMMVNSYQEG</sequence>
<reference evidence="3 4" key="1">
    <citation type="submission" date="2023-06" db="EMBL/GenBank/DDBJ databases">
        <title>Aquibacillus rhizosphaerae LR5S19.</title>
        <authorList>
            <person name="Sun J.-Q."/>
        </authorList>
    </citation>
    <scope>NUCLEOTIDE SEQUENCE [LARGE SCALE GENOMIC DNA]</scope>
    <source>
        <strain evidence="3 4">LR5S19</strain>
    </source>
</reference>
<comment type="similarity">
    <text evidence="1">Belongs to the UPF0213 family.</text>
</comment>